<dbReference type="RefSeq" id="WP_206967286.1">
    <property type="nucleotide sequence ID" value="NZ_JAFLVX010000025.1"/>
</dbReference>
<keyword evidence="3 15" id="KW-0808">Transferase</keyword>
<gene>
    <name evidence="15" type="ORF">DOK76_09845</name>
</gene>
<dbReference type="EMBL" id="JAFLVX010000025">
    <property type="protein sequence ID" value="MBO0477376.1"/>
    <property type="molecule type" value="Genomic_DNA"/>
</dbReference>
<evidence type="ECO:0000256" key="8">
    <source>
        <dbReference type="ARBA" id="ARBA00022842"/>
    </source>
</evidence>
<proteinExistence type="inferred from homology"/>
<evidence type="ECO:0000256" key="11">
    <source>
        <dbReference type="ARBA" id="ARBA00042396"/>
    </source>
</evidence>
<dbReference type="NCBIfam" id="NF009078">
    <property type="entry name" value="PRK12413.1"/>
    <property type="match status" value="1"/>
</dbReference>
<name>A0ABS3HUE0_9ENTE</name>
<protein>
    <recommendedName>
        <fullName evidence="2">pyridoxal kinase</fullName>
        <ecNumber evidence="2">2.7.1.35</ecNumber>
    </recommendedName>
    <alternativeName>
        <fullName evidence="10">PN/PL/PM kinase</fullName>
    </alternativeName>
    <alternativeName>
        <fullName evidence="11">Pyridoxal kinase</fullName>
    </alternativeName>
    <alternativeName>
        <fullName evidence="9">Pyridoxamine kinase</fullName>
    </alternativeName>
    <alternativeName>
        <fullName evidence="12">Vitamin B6 kinase</fullName>
    </alternativeName>
</protein>
<dbReference type="InterPro" id="IPR029056">
    <property type="entry name" value="Ribokinase-like"/>
</dbReference>
<dbReference type="SUPFAM" id="SSF53613">
    <property type="entry name" value="Ribokinase-like"/>
    <property type="match status" value="1"/>
</dbReference>
<evidence type="ECO:0000313" key="16">
    <source>
        <dbReference type="Proteomes" id="UP000664857"/>
    </source>
</evidence>
<feature type="domain" description="Pyridoxamine kinase/Phosphomethylpyrimidine kinase" evidence="14">
    <location>
        <begin position="11"/>
        <end position="255"/>
    </location>
</feature>
<comment type="caution">
    <text evidence="15">The sequence shown here is derived from an EMBL/GenBank/DDBJ whole genome shotgun (WGS) entry which is preliminary data.</text>
</comment>
<keyword evidence="7" id="KW-0067">ATP-binding</keyword>
<reference evidence="15 16" key="1">
    <citation type="submission" date="2021-03" db="EMBL/GenBank/DDBJ databases">
        <title>Enterococcal diversity collection.</title>
        <authorList>
            <person name="Gilmore M.S."/>
            <person name="Schwartzman J."/>
            <person name="Van Tyne D."/>
            <person name="Martin M."/>
            <person name="Earl A.M."/>
            <person name="Manson A.L."/>
            <person name="Straub T."/>
            <person name="Salamzade R."/>
            <person name="Saavedra J."/>
            <person name="Lebreton F."/>
            <person name="Prichula J."/>
            <person name="Schaufler K."/>
            <person name="Gaca A."/>
            <person name="Sgardioli B."/>
            <person name="Wagenaar J."/>
            <person name="Strong T."/>
        </authorList>
    </citation>
    <scope>NUCLEOTIDE SEQUENCE [LARGE SCALE GENOMIC DNA]</scope>
    <source>
        <strain evidence="15 16">DIV0080</strain>
    </source>
</reference>
<keyword evidence="4" id="KW-0479">Metal-binding</keyword>
<dbReference type="InterPro" id="IPR013749">
    <property type="entry name" value="PM/HMP-P_kinase-1"/>
</dbReference>
<dbReference type="Proteomes" id="UP000664857">
    <property type="component" value="Unassembled WGS sequence"/>
</dbReference>
<evidence type="ECO:0000256" key="1">
    <source>
        <dbReference type="ARBA" id="ARBA00009879"/>
    </source>
</evidence>
<evidence type="ECO:0000259" key="14">
    <source>
        <dbReference type="Pfam" id="PF08543"/>
    </source>
</evidence>
<evidence type="ECO:0000256" key="2">
    <source>
        <dbReference type="ARBA" id="ARBA00012104"/>
    </source>
</evidence>
<dbReference type="Gene3D" id="3.40.1190.20">
    <property type="match status" value="1"/>
</dbReference>
<dbReference type="InterPro" id="IPR004399">
    <property type="entry name" value="HMP/HMP-P_kinase_dom"/>
</dbReference>
<evidence type="ECO:0000256" key="10">
    <source>
        <dbReference type="ARBA" id="ARBA00042348"/>
    </source>
</evidence>
<keyword evidence="8" id="KW-0460">Magnesium</keyword>
<evidence type="ECO:0000256" key="4">
    <source>
        <dbReference type="ARBA" id="ARBA00022723"/>
    </source>
</evidence>
<organism evidence="15 16">
    <name type="scientific">Candidatus Vagococcus giribetii</name>
    <dbReference type="NCBI Taxonomy" id="2230876"/>
    <lineage>
        <taxon>Bacteria</taxon>
        <taxon>Bacillati</taxon>
        <taxon>Bacillota</taxon>
        <taxon>Bacilli</taxon>
        <taxon>Lactobacillales</taxon>
        <taxon>Enterococcaceae</taxon>
        <taxon>Vagococcus</taxon>
    </lineage>
</organism>
<dbReference type="EC" id="2.7.1.35" evidence="2"/>
<dbReference type="CDD" id="cd01169">
    <property type="entry name" value="HMPP_kinase"/>
    <property type="match status" value="1"/>
</dbReference>
<evidence type="ECO:0000256" key="6">
    <source>
        <dbReference type="ARBA" id="ARBA00022777"/>
    </source>
</evidence>
<dbReference type="PANTHER" id="PTHR20858">
    <property type="entry name" value="PHOSPHOMETHYLPYRIMIDINE KINASE"/>
    <property type="match status" value="1"/>
</dbReference>
<dbReference type="Pfam" id="PF08543">
    <property type="entry name" value="Phos_pyr_kin"/>
    <property type="match status" value="1"/>
</dbReference>
<evidence type="ECO:0000256" key="9">
    <source>
        <dbReference type="ARBA" id="ARBA00042307"/>
    </source>
</evidence>
<accession>A0ABS3HUE0</accession>
<keyword evidence="6 15" id="KW-0418">Kinase</keyword>
<evidence type="ECO:0000256" key="12">
    <source>
        <dbReference type="ARBA" id="ARBA00042531"/>
    </source>
</evidence>
<evidence type="ECO:0000256" key="13">
    <source>
        <dbReference type="ARBA" id="ARBA00049293"/>
    </source>
</evidence>
<dbReference type="PANTHER" id="PTHR20858:SF19">
    <property type="entry name" value="PYRIDOXINE KINASE"/>
    <property type="match status" value="1"/>
</dbReference>
<dbReference type="GO" id="GO:0008972">
    <property type="term" value="F:phosphomethylpyrimidine kinase activity"/>
    <property type="evidence" value="ECO:0007669"/>
    <property type="project" value="UniProtKB-EC"/>
</dbReference>
<evidence type="ECO:0000256" key="3">
    <source>
        <dbReference type="ARBA" id="ARBA00022679"/>
    </source>
</evidence>
<evidence type="ECO:0000313" key="15">
    <source>
        <dbReference type="EMBL" id="MBO0477376.1"/>
    </source>
</evidence>
<evidence type="ECO:0000256" key="5">
    <source>
        <dbReference type="ARBA" id="ARBA00022741"/>
    </source>
</evidence>
<comment type="similarity">
    <text evidence="1">Belongs to the ThiD family.</text>
</comment>
<comment type="catalytic activity">
    <reaction evidence="13">
        <text>pyridoxal + ATP = pyridoxal 5'-phosphate + ADP + H(+)</text>
        <dbReference type="Rhea" id="RHEA:10224"/>
        <dbReference type="ChEBI" id="CHEBI:15378"/>
        <dbReference type="ChEBI" id="CHEBI:17310"/>
        <dbReference type="ChEBI" id="CHEBI:30616"/>
        <dbReference type="ChEBI" id="CHEBI:456216"/>
        <dbReference type="ChEBI" id="CHEBI:597326"/>
        <dbReference type="EC" id="2.7.1.35"/>
    </reaction>
</comment>
<dbReference type="NCBIfam" id="TIGR00097">
    <property type="entry name" value="HMP-P_kinase"/>
    <property type="match status" value="1"/>
</dbReference>
<sequence length="269" mass="29208">MKKVLTIAGSDSLSGGGLQADLRTFEEYQVTGLNVLTCIVTVEANTDKVTVTELPLSLLETQLEECFNEVPAIDVIKIGMLANIETAKVVVKALKKHREIPVVLDPVLALKESGLTSSQDIIDFFKTELMPLADITTPNLKEAELLSGLGKLDSLEKMKEAAQLIHKTGVKHVVIKGGQRLEGRLAYDVFYDGQNYMILEEDKLLNGYNNGAGCTFASAIASGMALGYHLETAVRKAKAFVYEGIEYGIPFLPGLGNVFQGGKSKRDQD</sequence>
<keyword evidence="16" id="KW-1185">Reference proteome</keyword>
<keyword evidence="5" id="KW-0547">Nucleotide-binding</keyword>
<evidence type="ECO:0000256" key="7">
    <source>
        <dbReference type="ARBA" id="ARBA00022840"/>
    </source>
</evidence>